<name>A0A2M9Q5L0_9BACI</name>
<reference evidence="4 5" key="1">
    <citation type="submission" date="2017-11" db="EMBL/GenBank/DDBJ databases">
        <title>Bacterial isolate from king chilli rhizosphere.</title>
        <authorList>
            <person name="Takhelmayum P."/>
            <person name="Sarangthem I."/>
        </authorList>
    </citation>
    <scope>NUCLEOTIDE SEQUENCE [LARGE SCALE GENOMIC DNA]</scope>
    <source>
        <strain evidence="5">t26</strain>
    </source>
</reference>
<gene>
    <name evidence="4" type="ORF">CWD94_12470</name>
</gene>
<dbReference type="AlphaFoldDB" id="A0A2M9Q5L0"/>
<dbReference type="PANTHER" id="PTHR33055">
    <property type="entry name" value="TRANSPOSASE FOR INSERTION SEQUENCE ELEMENT IS1111A"/>
    <property type="match status" value="1"/>
</dbReference>
<dbReference type="InterPro" id="IPR047650">
    <property type="entry name" value="Transpos_IS110"/>
</dbReference>
<proteinExistence type="predicted"/>
<dbReference type="GO" id="GO:0006313">
    <property type="term" value="P:DNA transposition"/>
    <property type="evidence" value="ECO:0007669"/>
    <property type="project" value="InterPro"/>
</dbReference>
<keyword evidence="1" id="KW-0175">Coiled coil</keyword>
<dbReference type="InterPro" id="IPR003346">
    <property type="entry name" value="Transposase_20"/>
</dbReference>
<dbReference type="NCBIfam" id="NF033542">
    <property type="entry name" value="transpos_IS110"/>
    <property type="match status" value="1"/>
</dbReference>
<dbReference type="EMBL" id="PHQY01000612">
    <property type="protein sequence ID" value="PJO43363.1"/>
    <property type="molecule type" value="Genomic_DNA"/>
</dbReference>
<dbReference type="InterPro" id="IPR002525">
    <property type="entry name" value="Transp_IS110-like_N"/>
</dbReference>
<evidence type="ECO:0000256" key="1">
    <source>
        <dbReference type="SAM" id="Coils"/>
    </source>
</evidence>
<dbReference type="Pfam" id="PF01548">
    <property type="entry name" value="DEDD_Tnp_IS110"/>
    <property type="match status" value="1"/>
</dbReference>
<accession>A0A2M9Q5L0</accession>
<evidence type="ECO:0000259" key="2">
    <source>
        <dbReference type="Pfam" id="PF01548"/>
    </source>
</evidence>
<dbReference type="PANTHER" id="PTHR33055:SF13">
    <property type="entry name" value="TRANSPOSASE"/>
    <property type="match status" value="1"/>
</dbReference>
<evidence type="ECO:0000259" key="3">
    <source>
        <dbReference type="Pfam" id="PF02371"/>
    </source>
</evidence>
<evidence type="ECO:0000313" key="5">
    <source>
        <dbReference type="Proteomes" id="UP000232101"/>
    </source>
</evidence>
<dbReference type="GO" id="GO:0003677">
    <property type="term" value="F:DNA binding"/>
    <property type="evidence" value="ECO:0007669"/>
    <property type="project" value="InterPro"/>
</dbReference>
<comment type="caution">
    <text evidence="4">The sequence shown here is derived from an EMBL/GenBank/DDBJ whole genome shotgun (WGS) entry which is preliminary data.</text>
</comment>
<dbReference type="Pfam" id="PF02371">
    <property type="entry name" value="Transposase_20"/>
    <property type="match status" value="1"/>
</dbReference>
<organism evidence="4 5">
    <name type="scientific">Lysinibacillus xylanilyticus</name>
    <dbReference type="NCBI Taxonomy" id="582475"/>
    <lineage>
        <taxon>Bacteria</taxon>
        <taxon>Bacillati</taxon>
        <taxon>Bacillota</taxon>
        <taxon>Bacilli</taxon>
        <taxon>Bacillales</taxon>
        <taxon>Bacillaceae</taxon>
        <taxon>Lysinibacillus</taxon>
    </lineage>
</organism>
<dbReference type="GO" id="GO:0004803">
    <property type="term" value="F:transposase activity"/>
    <property type="evidence" value="ECO:0007669"/>
    <property type="project" value="InterPro"/>
</dbReference>
<dbReference type="RefSeq" id="WP_100543328.1">
    <property type="nucleotide sequence ID" value="NZ_PHQY01000612.1"/>
</dbReference>
<evidence type="ECO:0000313" key="4">
    <source>
        <dbReference type="EMBL" id="PJO43363.1"/>
    </source>
</evidence>
<dbReference type="Proteomes" id="UP000232101">
    <property type="component" value="Unassembled WGS sequence"/>
</dbReference>
<protein>
    <submittedName>
        <fullName evidence="4">IS110 family transposase</fullName>
    </submittedName>
</protein>
<feature type="domain" description="Transposase IS110-like N-terminal" evidence="2">
    <location>
        <begin position="19"/>
        <end position="179"/>
    </location>
</feature>
<sequence>MHFKWNNKINQVTENTLVVGMDIAKHIHYACFVDERGRVIEKAFAVHQSKEGFENLYEKILQTMKEAKKTEVIIGIEPTGHYWMNLAYFLDQYGIPLVMVNPMHVRRSKELDDNLPTKHDKKDALVIARLLKDGRFSYPRILKDIEAELRIGSTLRSKLTEDLASIKNRIIRWLDRYFPEFTQVFPNFGKMALAKLEMTPLPKDIKEKTAEELVFLYRQVKGMRAPQLPKAKLLIEAAQNSIGLTEGTQMAQHEIATLLRQYRLLETEIETINNQLAEMAQTTMEYEILASVPGLGDATIVDLLSEVGCFALYENPRQLIKLAGLTLRESSSGQHKGQKHISKRGRKKLRNTLFKVIVPLIRHNEAFKQLHEYYTTRQQNPLRGKQSMVILCGKLLKVLHGICKKKVFFNEQQMMKDLYCLEEAA</sequence>
<feature type="coiled-coil region" evidence="1">
    <location>
        <begin position="255"/>
        <end position="282"/>
    </location>
</feature>
<feature type="domain" description="Transposase IS116/IS110/IS902 C-terminal" evidence="3">
    <location>
        <begin position="287"/>
        <end position="371"/>
    </location>
</feature>